<feature type="coiled-coil region" evidence="1">
    <location>
        <begin position="1020"/>
        <end position="1047"/>
    </location>
</feature>
<keyword evidence="1" id="KW-0175">Coiled coil</keyword>
<dbReference type="EMBL" id="JBBHLI010000002">
    <property type="protein sequence ID" value="MEK9500317.1"/>
    <property type="molecule type" value="Genomic_DNA"/>
</dbReference>
<reference evidence="3 4" key="1">
    <citation type="submission" date="2024-02" db="EMBL/GenBank/DDBJ databases">
        <title>A novel Gemmatimonadota bacterium.</title>
        <authorList>
            <person name="Du Z.-J."/>
            <person name="Ye Y.-Q."/>
        </authorList>
    </citation>
    <scope>NUCLEOTIDE SEQUENCE [LARGE SCALE GENOMIC DNA]</scope>
    <source>
        <strain evidence="3 4">DH-20</strain>
    </source>
</reference>
<feature type="chain" id="PRO_5045098567" description="Sialidase" evidence="2">
    <location>
        <begin position="34"/>
        <end position="1066"/>
    </location>
</feature>
<dbReference type="Gene3D" id="2.130.10.10">
    <property type="entry name" value="YVTN repeat-like/Quinoprotein amine dehydrogenase"/>
    <property type="match status" value="3"/>
</dbReference>
<sequence>MHLRSRRASRRPTLGPLSLSLFAAALVAAPVAAQTPAPMPTSALSGEAFDALRYRHVGPVGNRVSAVTGVPGDPNVYWIGAASGGIWKTTDGGHSWRPVFDDHGVQSIGALAVAPSDPDVVWAGTGEPFIRSNVSHGAGVFRSDDGGESWVSTGLEATGRVARIVVHPDDPGTVWVAALGHLYGDQEERGVFRTRDGGARWERVLFTDAGTGASDLWLDPDDPDHLIAGMWTMHIRTWGRWSGGPGGGLFESTDGGTTWSRMEGRGLPTGTIGKVGLAGTPADPDRIYALIETNANAEIDDLDYEHEGVVWRSDDGGASWRMINADHALVQRPHYYTRATVSTGDPDEVHFLATRHSVSTDGGLSTRGGGAGGDNHDMWIDPLLPDRMIVGHDGGVSISTTRGTDWYRPQLPIAQMYHVNVDTRVPYYLYGNRQDGPSTHGPSNTLAGGGIGIGEWRSVGGCETGWAVPDTVSNDVVWSGCYEGMLDRHVLSTGHSRTVTVWPDNPEGWPAADLRYRFQWTFPIAISPHDPETVYVGSQHLHRTRDGGQSWQVMSPDLSSGTDSLLLKTGGLTPDDASPTYAAVAFAIAESPLTPGEIWVGTNDGRLQLTRDDGATWTDVSDAVPGLPVFSTISSIEPSRHTPGTAYLAVDAHQIGDFRPLLWKTTDYGASWASISTGIREGPLSFTHVLREDPQRPGLLYAGTENGLHVSLDDGATWAPLQSNLPPAPVHWLTIQTHFNDLVVSTYGRGFWIADDITPLQQITPEIASGSSALFRPRDAYRFLRRESAFSQPGDPAAGDNPPSGASINWWLGEGARDVKLEVLDAAGEIVAEVGTPAPRPGLNRAWWGLSLTGSARPTIRTRPIGHSHLELSPAGTRGVPDGGRVTPQAVPGRYTVRLTVDGTVHEQPLTVLMDPASEGSMEGIRAQNAMQLELRAEANRVVAAIDSLEVWRAELHARRDGGGLTAEQADLLADLDALTHTLYDLRLTGGQDSLRWPRQLWAKITSLAGYISGSDHPPTDQAREVHELYRERLTEVEAEVRALRVRVRGVADLDPTTDFETGGMR</sequence>
<dbReference type="SUPFAM" id="SSF110296">
    <property type="entry name" value="Oligoxyloglucan reducing end-specific cellobiohydrolase"/>
    <property type="match status" value="1"/>
</dbReference>
<accession>A0ABU9E8B7</accession>
<dbReference type="Proteomes" id="UP001484239">
    <property type="component" value="Unassembled WGS sequence"/>
</dbReference>
<gene>
    <name evidence="3" type="ORF">WI372_04955</name>
</gene>
<keyword evidence="4" id="KW-1185">Reference proteome</keyword>
<proteinExistence type="predicted"/>
<keyword evidence="2" id="KW-0732">Signal</keyword>
<evidence type="ECO:0000256" key="2">
    <source>
        <dbReference type="SAM" id="SignalP"/>
    </source>
</evidence>
<evidence type="ECO:0000313" key="4">
    <source>
        <dbReference type="Proteomes" id="UP001484239"/>
    </source>
</evidence>
<dbReference type="RefSeq" id="WP_405284868.1">
    <property type="nucleotide sequence ID" value="NZ_CP144380.1"/>
</dbReference>
<dbReference type="CDD" id="cd15482">
    <property type="entry name" value="Sialidase_non-viral"/>
    <property type="match status" value="1"/>
</dbReference>
<evidence type="ECO:0000313" key="3">
    <source>
        <dbReference type="EMBL" id="MEK9500317.1"/>
    </source>
</evidence>
<dbReference type="InterPro" id="IPR015943">
    <property type="entry name" value="WD40/YVTN_repeat-like_dom_sf"/>
</dbReference>
<organism evidence="3 4">
    <name type="scientific">Gaopeijia maritima</name>
    <dbReference type="NCBI Taxonomy" id="3119007"/>
    <lineage>
        <taxon>Bacteria</taxon>
        <taxon>Pseudomonadati</taxon>
        <taxon>Gemmatimonadota</taxon>
        <taxon>Longimicrobiia</taxon>
        <taxon>Gaopeijiales</taxon>
        <taxon>Gaopeijiaceae</taxon>
        <taxon>Gaopeijia</taxon>
    </lineage>
</organism>
<dbReference type="PANTHER" id="PTHR43739:SF5">
    <property type="entry name" value="EXO-ALPHA-SIALIDASE"/>
    <property type="match status" value="1"/>
</dbReference>
<feature type="signal peptide" evidence="2">
    <location>
        <begin position="1"/>
        <end position="33"/>
    </location>
</feature>
<dbReference type="PANTHER" id="PTHR43739">
    <property type="entry name" value="XYLOGLUCANASE (EUROFUNG)"/>
    <property type="match status" value="1"/>
</dbReference>
<comment type="caution">
    <text evidence="3">The sequence shown here is derived from an EMBL/GenBank/DDBJ whole genome shotgun (WGS) entry which is preliminary data.</text>
</comment>
<protein>
    <recommendedName>
        <fullName evidence="5">Sialidase</fullName>
    </recommendedName>
</protein>
<name>A0ABU9E8B7_9BACT</name>
<dbReference type="InterPro" id="IPR052025">
    <property type="entry name" value="Xyloglucanase_GH74"/>
</dbReference>
<evidence type="ECO:0008006" key="5">
    <source>
        <dbReference type="Google" id="ProtNLM"/>
    </source>
</evidence>
<evidence type="ECO:0000256" key="1">
    <source>
        <dbReference type="SAM" id="Coils"/>
    </source>
</evidence>